<organism evidence="2 3">
    <name type="scientific">Dentipellis fragilis</name>
    <dbReference type="NCBI Taxonomy" id="205917"/>
    <lineage>
        <taxon>Eukaryota</taxon>
        <taxon>Fungi</taxon>
        <taxon>Dikarya</taxon>
        <taxon>Basidiomycota</taxon>
        <taxon>Agaricomycotina</taxon>
        <taxon>Agaricomycetes</taxon>
        <taxon>Russulales</taxon>
        <taxon>Hericiaceae</taxon>
        <taxon>Dentipellis</taxon>
    </lineage>
</organism>
<sequence>MSYHPYAAARDRRTSSSAYRTSTSAGYTESNVTTSSSHNATTSNVVRAPGNYARGLQVADSQISNTANSDDQVLPTGAQIDQEIYEAEVALNQGRISTVQYGKILCAGLKKGSARLHREYQGIQRALRGEDSHVSIQRDAGFTDAESDAWFEEIRRTINFELVNGRRGEARRLRRAITRGQ</sequence>
<proteinExistence type="predicted"/>
<evidence type="ECO:0000313" key="2">
    <source>
        <dbReference type="EMBL" id="TFY66823.1"/>
    </source>
</evidence>
<evidence type="ECO:0000313" key="3">
    <source>
        <dbReference type="Proteomes" id="UP000298327"/>
    </source>
</evidence>
<keyword evidence="3" id="KW-1185">Reference proteome</keyword>
<feature type="region of interest" description="Disordered" evidence="1">
    <location>
        <begin position="1"/>
        <end position="47"/>
    </location>
</feature>
<evidence type="ECO:0000256" key="1">
    <source>
        <dbReference type="SAM" id="MobiDB-lite"/>
    </source>
</evidence>
<dbReference type="EMBL" id="SEOQ01000215">
    <property type="protein sequence ID" value="TFY66823.1"/>
    <property type="molecule type" value="Genomic_DNA"/>
</dbReference>
<name>A0A4Y9YYY3_9AGAM</name>
<dbReference type="AlphaFoldDB" id="A0A4Y9YYY3"/>
<gene>
    <name evidence="2" type="ORF">EVG20_g4257</name>
</gene>
<accession>A0A4Y9YYY3</accession>
<dbReference type="Proteomes" id="UP000298327">
    <property type="component" value="Unassembled WGS sequence"/>
</dbReference>
<protein>
    <submittedName>
        <fullName evidence="2">Uncharacterized protein</fullName>
    </submittedName>
</protein>
<feature type="compositionally biased region" description="Low complexity" evidence="1">
    <location>
        <begin position="15"/>
        <end position="46"/>
    </location>
</feature>
<comment type="caution">
    <text evidence="2">The sequence shown here is derived from an EMBL/GenBank/DDBJ whole genome shotgun (WGS) entry which is preliminary data.</text>
</comment>
<reference evidence="2 3" key="1">
    <citation type="submission" date="2019-02" db="EMBL/GenBank/DDBJ databases">
        <title>Genome sequencing of the rare red list fungi Dentipellis fragilis.</title>
        <authorList>
            <person name="Buettner E."/>
            <person name="Kellner H."/>
        </authorList>
    </citation>
    <scope>NUCLEOTIDE SEQUENCE [LARGE SCALE GENOMIC DNA]</scope>
    <source>
        <strain evidence="2 3">DSM 105465</strain>
    </source>
</reference>
<dbReference type="OrthoDB" id="3297338at2759"/>